<keyword evidence="2" id="KW-1133">Transmembrane helix</keyword>
<keyword evidence="2" id="KW-0472">Membrane</keyword>
<dbReference type="EMBL" id="LKEB01000079">
    <property type="protein sequence ID" value="ROV93676.1"/>
    <property type="molecule type" value="Genomic_DNA"/>
</dbReference>
<feature type="transmembrane region" description="Helical" evidence="2">
    <location>
        <begin position="53"/>
        <end position="69"/>
    </location>
</feature>
<gene>
    <name evidence="3" type="ORF">VPNG_08856</name>
</gene>
<accession>A0A423VRR8</accession>
<evidence type="ECO:0000313" key="3">
    <source>
        <dbReference type="EMBL" id="ROV93676.1"/>
    </source>
</evidence>
<evidence type="ECO:0000256" key="2">
    <source>
        <dbReference type="SAM" id="Phobius"/>
    </source>
</evidence>
<name>A0A423VRR8_9PEZI</name>
<dbReference type="InParanoid" id="A0A423VRR8"/>
<evidence type="ECO:0000313" key="4">
    <source>
        <dbReference type="Proteomes" id="UP000285146"/>
    </source>
</evidence>
<feature type="region of interest" description="Disordered" evidence="1">
    <location>
        <begin position="1"/>
        <end position="35"/>
    </location>
</feature>
<dbReference type="AlphaFoldDB" id="A0A423VRR8"/>
<keyword evidence="2" id="KW-0812">Transmembrane</keyword>
<evidence type="ECO:0000256" key="1">
    <source>
        <dbReference type="SAM" id="MobiDB-lite"/>
    </source>
</evidence>
<feature type="transmembrane region" description="Helical" evidence="2">
    <location>
        <begin position="81"/>
        <end position="101"/>
    </location>
</feature>
<reference evidence="3 4" key="1">
    <citation type="submission" date="2015-09" db="EMBL/GenBank/DDBJ databases">
        <title>Host preference determinants of Valsa canker pathogens revealed by comparative genomics.</title>
        <authorList>
            <person name="Yin Z."/>
            <person name="Huang L."/>
        </authorList>
    </citation>
    <scope>NUCLEOTIDE SEQUENCE [LARGE SCALE GENOMIC DNA]</scope>
    <source>
        <strain evidence="3 4">SXYLt</strain>
    </source>
</reference>
<proteinExistence type="predicted"/>
<comment type="caution">
    <text evidence="3">The sequence shown here is derived from an EMBL/GenBank/DDBJ whole genome shotgun (WGS) entry which is preliminary data.</text>
</comment>
<organism evidence="3 4">
    <name type="scientific">Cytospora leucostoma</name>
    <dbReference type="NCBI Taxonomy" id="1230097"/>
    <lineage>
        <taxon>Eukaryota</taxon>
        <taxon>Fungi</taxon>
        <taxon>Dikarya</taxon>
        <taxon>Ascomycota</taxon>
        <taxon>Pezizomycotina</taxon>
        <taxon>Sordariomycetes</taxon>
        <taxon>Sordariomycetidae</taxon>
        <taxon>Diaporthales</taxon>
        <taxon>Cytosporaceae</taxon>
        <taxon>Cytospora</taxon>
    </lineage>
</organism>
<keyword evidence="4" id="KW-1185">Reference proteome</keyword>
<sequence>MAEYKPLIDEPINDETKGLLTSDVTPESPAPLNPSESNGVAGNLFYRFGRSRIPAFIIPCSSLIVYYLLRLAHIEMAYEWAHLLLLILYMAYILAMTYAGVLK</sequence>
<protein>
    <submittedName>
        <fullName evidence="3">Uncharacterized protein</fullName>
    </submittedName>
</protein>
<dbReference type="Proteomes" id="UP000285146">
    <property type="component" value="Unassembled WGS sequence"/>
</dbReference>